<evidence type="ECO:0000256" key="3">
    <source>
        <dbReference type="ARBA" id="ARBA00022801"/>
    </source>
</evidence>
<dbReference type="SUPFAM" id="SSF50156">
    <property type="entry name" value="PDZ domain-like"/>
    <property type="match status" value="1"/>
</dbReference>
<keyword evidence="6" id="KW-0732">Signal</keyword>
<feature type="domain" description="PDZ" evidence="7">
    <location>
        <begin position="506"/>
        <end position="595"/>
    </location>
</feature>
<dbReference type="Pfam" id="PF00656">
    <property type="entry name" value="Peptidase_C14"/>
    <property type="match status" value="1"/>
</dbReference>
<dbReference type="SMART" id="SM00228">
    <property type="entry name" value="PDZ"/>
    <property type="match status" value="1"/>
</dbReference>
<dbReference type="Gene3D" id="3.90.226.10">
    <property type="entry name" value="2-enoyl-CoA Hydratase, Chain A, domain 1"/>
    <property type="match status" value="1"/>
</dbReference>
<dbReference type="InterPro" id="IPR029045">
    <property type="entry name" value="ClpP/crotonase-like_dom_sf"/>
</dbReference>
<dbReference type="Gene3D" id="3.30.750.44">
    <property type="match status" value="1"/>
</dbReference>
<evidence type="ECO:0000256" key="1">
    <source>
        <dbReference type="ARBA" id="ARBA00009179"/>
    </source>
</evidence>
<keyword evidence="4 5" id="KW-0720">Serine protease</keyword>
<dbReference type="EMBL" id="JAXBLV010000211">
    <property type="protein sequence ID" value="MDY3562401.1"/>
    <property type="molecule type" value="Genomic_DNA"/>
</dbReference>
<dbReference type="InterPro" id="IPR036034">
    <property type="entry name" value="PDZ_sf"/>
</dbReference>
<evidence type="ECO:0000256" key="2">
    <source>
        <dbReference type="ARBA" id="ARBA00022670"/>
    </source>
</evidence>
<feature type="domain" description="Tail specific protease" evidence="8">
    <location>
        <begin position="597"/>
        <end position="818"/>
    </location>
</feature>
<comment type="caution">
    <text evidence="9">The sequence shown here is derived from an EMBL/GenBank/DDBJ whole genome shotgun (WGS) entry which is preliminary data.</text>
</comment>
<dbReference type="InterPro" id="IPR004447">
    <property type="entry name" value="Peptidase_S41A"/>
</dbReference>
<sequence>MNARAWTIGALAAIGLLAAPLAGSAAQPAAEPAGGKAQGPYVVVVGVGEFKDKAISPRPTADADAKALHALLTDKKYLGASLDRAKLLTSSGATREAVVKAVDAAAAATGGDDTVILAFFGRGSSTGDKPCFLTNDSTVKDRAKTALLMSDLEPAFKKFKSQNVLLLMDVQYKGGVDAGAEKILEPSWLEIMKLVFGDEKDENMLPPNRVLVLGNPPFQDALTKGDHGLFYSVLSDALGGKADQAPYNEGYESDGIVTTRELLKYLEKEIPNAARATGKTDKEKELEPVFVGRGASKFWVTRNPTETDTIKKRLDAVEGLAKAGKLTPDLVKEGVDLLFRMPKLKWSQALRKEYQKLADGGATVADLEAHRKKLLEDLKLDSDAAAEFTRKVLPAIYKLSAEYIKPMTRGELTALAVKGLFTEADEPVPADIADTIKTPEKIGDERGKELLTEARLRLGKREDLDGAKGADVTIRALVGALHDPYAGYFTKEEWLRTQGQLFGRFPGVGIIIRREAVRDGLLVVTPIKGSPAFRAGIQAGDLITEIRLEVDKEGKPLPADAKKVHSTKGLKTDDAVNLITGAPDTPVSLVVSREGESEPKVYRITRNYVMVETVHGVKRDEKNDWGYYLDEKNKIGYLHLSQFITVSNELGTPADVRRAVAALKRTGLNGLVIDVRNNPGGSLKAVIDICEQFVGKEAIVTTKERGGAGATFTYSGRSAGDRSFPIVVLINGNSASASEILAACLQDHSRATIMGERTYGKGSVQHVEEYDATGGRVKYTVARYYPPSGRNIDKVAMEQSSELKARDEWGVKPDAGFELKMTREELADWFEYSRDLEVIPVPGKKAPTVDPAKDKQLAKALEHLQGLVNRK</sequence>
<dbReference type="SUPFAM" id="SSF52096">
    <property type="entry name" value="ClpP/crotonase"/>
    <property type="match status" value="1"/>
</dbReference>
<dbReference type="Gene3D" id="2.30.42.10">
    <property type="match status" value="1"/>
</dbReference>
<protein>
    <submittedName>
        <fullName evidence="9">S41 family peptidase</fullName>
    </submittedName>
</protein>
<organism evidence="9 10">
    <name type="scientific">Gemmata algarum</name>
    <dbReference type="NCBI Taxonomy" id="2975278"/>
    <lineage>
        <taxon>Bacteria</taxon>
        <taxon>Pseudomonadati</taxon>
        <taxon>Planctomycetota</taxon>
        <taxon>Planctomycetia</taxon>
        <taxon>Gemmatales</taxon>
        <taxon>Gemmataceae</taxon>
        <taxon>Gemmata</taxon>
    </lineage>
</organism>
<dbReference type="InterPro" id="IPR011600">
    <property type="entry name" value="Pept_C14_caspase"/>
</dbReference>
<dbReference type="InterPro" id="IPR005151">
    <property type="entry name" value="Tail-specific_protease"/>
</dbReference>
<feature type="signal peptide" evidence="6">
    <location>
        <begin position="1"/>
        <end position="25"/>
    </location>
</feature>
<accession>A0ABU5F4A8</accession>
<keyword evidence="2 5" id="KW-0645">Protease</keyword>
<dbReference type="CDD" id="cd06782">
    <property type="entry name" value="cpPDZ_CPP-like"/>
    <property type="match status" value="1"/>
</dbReference>
<dbReference type="PANTHER" id="PTHR32060:SF30">
    <property type="entry name" value="CARBOXY-TERMINAL PROCESSING PROTEASE CTPA"/>
    <property type="match status" value="1"/>
</dbReference>
<evidence type="ECO:0000256" key="4">
    <source>
        <dbReference type="ARBA" id="ARBA00022825"/>
    </source>
</evidence>
<keyword evidence="3 5" id="KW-0378">Hydrolase</keyword>
<name>A0ABU5F4A8_9BACT</name>
<dbReference type="Pfam" id="PF03572">
    <property type="entry name" value="Peptidase_S41"/>
    <property type="match status" value="1"/>
</dbReference>
<dbReference type="InterPro" id="IPR001478">
    <property type="entry name" value="PDZ"/>
</dbReference>
<comment type="similarity">
    <text evidence="1 5">Belongs to the peptidase S41A family.</text>
</comment>
<gene>
    <name evidence="9" type="ORF">R5W23_003867</name>
</gene>
<proteinExistence type="inferred from homology"/>
<dbReference type="NCBIfam" id="TIGR00225">
    <property type="entry name" value="prc"/>
    <property type="match status" value="1"/>
</dbReference>
<evidence type="ECO:0000313" key="10">
    <source>
        <dbReference type="Proteomes" id="UP001272242"/>
    </source>
</evidence>
<dbReference type="Gene3D" id="3.40.50.1460">
    <property type="match status" value="1"/>
</dbReference>
<evidence type="ECO:0000259" key="7">
    <source>
        <dbReference type="SMART" id="SM00228"/>
    </source>
</evidence>
<dbReference type="SMART" id="SM00245">
    <property type="entry name" value="TSPc"/>
    <property type="match status" value="1"/>
</dbReference>
<reference evidence="10" key="1">
    <citation type="journal article" date="2023" name="Mar. Drugs">
        <title>Gemmata algarum, a Novel Planctomycete Isolated from an Algal Mat, Displays Antimicrobial Activity.</title>
        <authorList>
            <person name="Kumar G."/>
            <person name="Kallscheuer N."/>
            <person name="Kashif M."/>
            <person name="Ahamad S."/>
            <person name="Jagadeeshwari U."/>
            <person name="Pannikurungottu S."/>
            <person name="Haufschild T."/>
            <person name="Kabuu M."/>
            <person name="Sasikala C."/>
            <person name="Jogler C."/>
            <person name="Ramana C."/>
        </authorList>
    </citation>
    <scope>NUCLEOTIDE SEQUENCE [LARGE SCALE GENOMIC DNA]</scope>
    <source>
        <strain evidence="10">JC673</strain>
    </source>
</reference>
<evidence type="ECO:0000259" key="8">
    <source>
        <dbReference type="SMART" id="SM00245"/>
    </source>
</evidence>
<dbReference type="PANTHER" id="PTHR32060">
    <property type="entry name" value="TAIL-SPECIFIC PROTEASE"/>
    <property type="match status" value="1"/>
</dbReference>
<dbReference type="Proteomes" id="UP001272242">
    <property type="component" value="Unassembled WGS sequence"/>
</dbReference>
<dbReference type="RefSeq" id="WP_320688717.1">
    <property type="nucleotide sequence ID" value="NZ_JAXBLV010000211.1"/>
</dbReference>
<evidence type="ECO:0000256" key="5">
    <source>
        <dbReference type="RuleBase" id="RU004404"/>
    </source>
</evidence>
<evidence type="ECO:0000313" key="9">
    <source>
        <dbReference type="EMBL" id="MDY3562401.1"/>
    </source>
</evidence>
<dbReference type="CDD" id="cd07560">
    <property type="entry name" value="Peptidase_S41_CPP"/>
    <property type="match status" value="1"/>
</dbReference>
<evidence type="ECO:0000256" key="6">
    <source>
        <dbReference type="SAM" id="SignalP"/>
    </source>
</evidence>
<keyword evidence="10" id="KW-1185">Reference proteome</keyword>
<feature type="chain" id="PRO_5047141066" evidence="6">
    <location>
        <begin position="26"/>
        <end position="871"/>
    </location>
</feature>